<name>V6SDU1_9FLAO</name>
<accession>V6SDU1</accession>
<dbReference type="RefSeq" id="WP_023572332.1">
    <property type="nucleotide sequence ID" value="NZ_AVCS01000004.1"/>
</dbReference>
<sequence>MKVATIIIRVLLGSLLLFASISYFLTYGEQPALTGDLKTVFEGFKATKYLLTLVKIIELLSGLSFLTGKFIKLFSLVFLPVSINILLMNVFLIPAGLPIAMFVFLGNVFLIYSSWESYKGIFGS</sequence>
<keyword evidence="3" id="KW-1185">Reference proteome</keyword>
<evidence type="ECO:0000313" key="2">
    <source>
        <dbReference type="EMBL" id="KGO96816.1"/>
    </source>
</evidence>
<comment type="caution">
    <text evidence="2">The sequence shown here is derived from an EMBL/GenBank/DDBJ whole genome shotgun (WGS) entry which is preliminary data.</text>
</comment>
<protein>
    <submittedName>
        <fullName evidence="2">DoxX family protein</fullName>
    </submittedName>
</protein>
<keyword evidence="1" id="KW-1133">Transmembrane helix</keyword>
<dbReference type="Proteomes" id="UP000030149">
    <property type="component" value="Unassembled WGS sequence"/>
</dbReference>
<evidence type="ECO:0000256" key="1">
    <source>
        <dbReference type="SAM" id="Phobius"/>
    </source>
</evidence>
<feature type="transmembrane region" description="Helical" evidence="1">
    <location>
        <begin position="7"/>
        <end position="26"/>
    </location>
</feature>
<reference evidence="3" key="1">
    <citation type="submission" date="2013-09" db="EMBL/GenBank/DDBJ databases">
        <authorList>
            <person name="Zeng Z."/>
            <person name="Chen C."/>
        </authorList>
    </citation>
    <scope>NUCLEOTIDE SEQUENCE [LARGE SCALE GENOMIC DNA]</scope>
    <source>
        <strain evidence="3">DK69</strain>
    </source>
</reference>
<dbReference type="PATRIC" id="fig|1107311.3.peg.271"/>
<dbReference type="EMBL" id="JRLZ01000003">
    <property type="protein sequence ID" value="KGO96816.1"/>
    <property type="molecule type" value="Genomic_DNA"/>
</dbReference>
<keyword evidence="1" id="KW-0812">Transmembrane</keyword>
<dbReference type="STRING" id="1107311.Q767_03680"/>
<feature type="transmembrane region" description="Helical" evidence="1">
    <location>
        <begin position="99"/>
        <end position="115"/>
    </location>
</feature>
<reference evidence="2 3" key="2">
    <citation type="journal article" date="2015" name="Stand. Genomic Sci.">
        <title>High quality draft genomic sequence of Flavobacterium enshiense DK69(T) and comparison among Flavobacterium genomes.</title>
        <authorList>
            <person name="Zeng Z."/>
            <person name="Chen C."/>
            <person name="Du H."/>
            <person name="Wang G."/>
            <person name="Li M."/>
        </authorList>
    </citation>
    <scope>NUCLEOTIDE SEQUENCE [LARGE SCALE GENOMIC DNA]</scope>
    <source>
        <strain evidence="2 3">DK69</strain>
    </source>
</reference>
<dbReference type="OrthoDB" id="8161897at2"/>
<dbReference type="AlphaFoldDB" id="V6SDU1"/>
<dbReference type="eggNOG" id="ENOG5031R64">
    <property type="taxonomic scope" value="Bacteria"/>
</dbReference>
<keyword evidence="1" id="KW-0472">Membrane</keyword>
<gene>
    <name evidence="2" type="ORF">Q767_03680</name>
</gene>
<evidence type="ECO:0000313" key="3">
    <source>
        <dbReference type="Proteomes" id="UP000030149"/>
    </source>
</evidence>
<proteinExistence type="predicted"/>
<organism evidence="2 3">
    <name type="scientific">Flavobacterium enshiense DK69</name>
    <dbReference type="NCBI Taxonomy" id="1107311"/>
    <lineage>
        <taxon>Bacteria</taxon>
        <taxon>Pseudomonadati</taxon>
        <taxon>Bacteroidota</taxon>
        <taxon>Flavobacteriia</taxon>
        <taxon>Flavobacteriales</taxon>
        <taxon>Flavobacteriaceae</taxon>
        <taxon>Flavobacterium</taxon>
    </lineage>
</organism>